<name>A0AAV3PJ77_LITER</name>
<protein>
    <recommendedName>
        <fullName evidence="2">PDZ domain-containing protein</fullName>
    </recommendedName>
</protein>
<accession>A0AAV3PJ77</accession>
<sequence>MDRNIPFFVCKSRFVRHGFRTSDDSESSLGGLTSDNAQFTLVQCRRRRARSKSTLIRCVPLQHNSFEEYDANTLNNLNPWKRRIVEDYTNTLVMRMSFWNQPREPFDFHERNKDLDIYTQRAALKVSPSVVSLISYSGGKRVFFGSGVIFGCIWEKDSFCCSVLTSNTLLKPPTPHHCCIGIMCDYDGCNGANLRHRVENEVGHLLIDGKIEVYLKGGRLCEGVVVASDPHYNIAVLSFKSDIPLPCAVLRPLDDLPANSNNEARCFSYPPLKLIPGDGVIAVARDVVEPFQIMAAPGKYRAGRFWENNELDCTELFRADCKITKSGIGGPLISRTGEVIGINFYSTFSTPFLPINVFLKWWSYHRVTGSYCRPSLGMQVANLDTARGEILEHTRELGISQGLVVEKILSGSPAEISGVHPGDVIIKCSNTMVVSSLEFFEIIWDLAGKVVELVVDILETVESISKHCIAPVTVMPSPIYSTSSLSDIEYVISAAKLCHMSALEMLKF</sequence>
<proteinExistence type="inferred from homology"/>
<comment type="similarity">
    <text evidence="1">Belongs to the peptidase S1C family.</text>
</comment>
<dbReference type="AlphaFoldDB" id="A0AAV3PJ77"/>
<dbReference type="InterPro" id="IPR001478">
    <property type="entry name" value="PDZ"/>
</dbReference>
<dbReference type="GO" id="GO:0004252">
    <property type="term" value="F:serine-type endopeptidase activity"/>
    <property type="evidence" value="ECO:0007669"/>
    <property type="project" value="InterPro"/>
</dbReference>
<dbReference type="InterPro" id="IPR036034">
    <property type="entry name" value="PDZ_sf"/>
</dbReference>
<dbReference type="Gene3D" id="2.30.42.10">
    <property type="match status" value="1"/>
</dbReference>
<evidence type="ECO:0000313" key="3">
    <source>
        <dbReference type="EMBL" id="GAA0150932.1"/>
    </source>
</evidence>
<dbReference type="PANTHER" id="PTHR47389">
    <property type="entry name" value="OS09G0436400 PROTEIN"/>
    <property type="match status" value="1"/>
</dbReference>
<dbReference type="Pfam" id="PF00595">
    <property type="entry name" value="PDZ"/>
    <property type="match status" value="1"/>
</dbReference>
<feature type="domain" description="PDZ" evidence="2">
    <location>
        <begin position="376"/>
        <end position="435"/>
    </location>
</feature>
<dbReference type="InterPro" id="IPR009003">
    <property type="entry name" value="Peptidase_S1_PA"/>
</dbReference>
<dbReference type="PANTHER" id="PTHR47389:SF4">
    <property type="entry name" value="OS09G0436400 PROTEIN"/>
    <property type="match status" value="1"/>
</dbReference>
<dbReference type="PRINTS" id="PR00834">
    <property type="entry name" value="PROTEASES2C"/>
</dbReference>
<keyword evidence="4" id="KW-1185">Reference proteome</keyword>
<evidence type="ECO:0000259" key="2">
    <source>
        <dbReference type="Pfam" id="PF00595"/>
    </source>
</evidence>
<dbReference type="Pfam" id="PF13365">
    <property type="entry name" value="Trypsin_2"/>
    <property type="match status" value="1"/>
</dbReference>
<dbReference type="GO" id="GO:0006508">
    <property type="term" value="P:proteolysis"/>
    <property type="evidence" value="ECO:0007669"/>
    <property type="project" value="InterPro"/>
</dbReference>
<dbReference type="SUPFAM" id="SSF50156">
    <property type="entry name" value="PDZ domain-like"/>
    <property type="match status" value="1"/>
</dbReference>
<dbReference type="EMBL" id="BAABME010001685">
    <property type="protein sequence ID" value="GAA0150932.1"/>
    <property type="molecule type" value="Genomic_DNA"/>
</dbReference>
<dbReference type="InterPro" id="IPR001940">
    <property type="entry name" value="Peptidase_S1C"/>
</dbReference>
<dbReference type="Proteomes" id="UP001454036">
    <property type="component" value="Unassembled WGS sequence"/>
</dbReference>
<evidence type="ECO:0000256" key="1">
    <source>
        <dbReference type="ARBA" id="ARBA00010541"/>
    </source>
</evidence>
<dbReference type="SUPFAM" id="SSF50494">
    <property type="entry name" value="Trypsin-like serine proteases"/>
    <property type="match status" value="1"/>
</dbReference>
<reference evidence="3 4" key="1">
    <citation type="submission" date="2024-01" db="EMBL/GenBank/DDBJ databases">
        <title>The complete chloroplast genome sequence of Lithospermum erythrorhizon: insights into the phylogenetic relationship among Boraginaceae species and the maternal lineages of purple gromwells.</title>
        <authorList>
            <person name="Okada T."/>
            <person name="Watanabe K."/>
        </authorList>
    </citation>
    <scope>NUCLEOTIDE SEQUENCE [LARGE SCALE GENOMIC DNA]</scope>
</reference>
<dbReference type="Gene3D" id="2.40.10.120">
    <property type="match status" value="1"/>
</dbReference>
<comment type="caution">
    <text evidence="3">The sequence shown here is derived from an EMBL/GenBank/DDBJ whole genome shotgun (WGS) entry which is preliminary data.</text>
</comment>
<gene>
    <name evidence="3" type="ORF">LIER_09763</name>
</gene>
<organism evidence="3 4">
    <name type="scientific">Lithospermum erythrorhizon</name>
    <name type="common">Purple gromwell</name>
    <name type="synonym">Lithospermum officinale var. erythrorhizon</name>
    <dbReference type="NCBI Taxonomy" id="34254"/>
    <lineage>
        <taxon>Eukaryota</taxon>
        <taxon>Viridiplantae</taxon>
        <taxon>Streptophyta</taxon>
        <taxon>Embryophyta</taxon>
        <taxon>Tracheophyta</taxon>
        <taxon>Spermatophyta</taxon>
        <taxon>Magnoliopsida</taxon>
        <taxon>eudicotyledons</taxon>
        <taxon>Gunneridae</taxon>
        <taxon>Pentapetalae</taxon>
        <taxon>asterids</taxon>
        <taxon>lamiids</taxon>
        <taxon>Boraginales</taxon>
        <taxon>Boraginaceae</taxon>
        <taxon>Boraginoideae</taxon>
        <taxon>Lithospermeae</taxon>
        <taxon>Lithospermum</taxon>
    </lineage>
</organism>
<evidence type="ECO:0000313" key="4">
    <source>
        <dbReference type="Proteomes" id="UP001454036"/>
    </source>
</evidence>